<evidence type="ECO:0000256" key="2">
    <source>
        <dbReference type="SAM" id="MobiDB-lite"/>
    </source>
</evidence>
<dbReference type="Proteomes" id="UP000297245">
    <property type="component" value="Unassembled WGS sequence"/>
</dbReference>
<accession>A0A4S8MQV6</accession>
<organism evidence="4 5">
    <name type="scientific">Dendrothele bispora (strain CBS 962.96)</name>
    <dbReference type="NCBI Taxonomy" id="1314807"/>
    <lineage>
        <taxon>Eukaryota</taxon>
        <taxon>Fungi</taxon>
        <taxon>Dikarya</taxon>
        <taxon>Basidiomycota</taxon>
        <taxon>Agaricomycotina</taxon>
        <taxon>Agaricomycetes</taxon>
        <taxon>Agaricomycetidae</taxon>
        <taxon>Agaricales</taxon>
        <taxon>Agaricales incertae sedis</taxon>
        <taxon>Dendrothele</taxon>
    </lineage>
</organism>
<dbReference type="GO" id="GO:0031588">
    <property type="term" value="C:nucleotide-activated protein kinase complex"/>
    <property type="evidence" value="ECO:0007669"/>
    <property type="project" value="TreeGrafter"/>
</dbReference>
<dbReference type="PANTHER" id="PTHR10343:SF81">
    <property type="entry name" value="CRUCIFORM DNA-RECOGNIZING PROTEIN 1-RELATED"/>
    <property type="match status" value="1"/>
</dbReference>
<feature type="compositionally biased region" description="Polar residues" evidence="2">
    <location>
        <begin position="289"/>
        <end position="314"/>
    </location>
</feature>
<dbReference type="InterPro" id="IPR032640">
    <property type="entry name" value="AMPK1_CBM"/>
</dbReference>
<dbReference type="SUPFAM" id="SSF81296">
    <property type="entry name" value="E set domains"/>
    <property type="match status" value="1"/>
</dbReference>
<feature type="compositionally biased region" description="Low complexity" evidence="2">
    <location>
        <begin position="325"/>
        <end position="346"/>
    </location>
</feature>
<dbReference type="InterPro" id="IPR013783">
    <property type="entry name" value="Ig-like_fold"/>
</dbReference>
<dbReference type="GO" id="GO:0019901">
    <property type="term" value="F:protein kinase binding"/>
    <property type="evidence" value="ECO:0007669"/>
    <property type="project" value="TreeGrafter"/>
</dbReference>
<name>A0A4S8MQV6_DENBC</name>
<dbReference type="EMBL" id="ML179049">
    <property type="protein sequence ID" value="THV05437.1"/>
    <property type="molecule type" value="Genomic_DNA"/>
</dbReference>
<dbReference type="Gene3D" id="2.60.40.10">
    <property type="entry name" value="Immunoglobulins"/>
    <property type="match status" value="1"/>
</dbReference>
<proteinExistence type="inferred from homology"/>
<feature type="compositionally biased region" description="Low complexity" evidence="2">
    <location>
        <begin position="233"/>
        <end position="248"/>
    </location>
</feature>
<keyword evidence="5" id="KW-1185">Reference proteome</keyword>
<evidence type="ECO:0000313" key="4">
    <source>
        <dbReference type="EMBL" id="THV05437.1"/>
    </source>
</evidence>
<dbReference type="InterPro" id="IPR050827">
    <property type="entry name" value="CRP1_MDG1_kinase"/>
</dbReference>
<reference evidence="4 5" key="1">
    <citation type="journal article" date="2019" name="Nat. Ecol. Evol.">
        <title>Megaphylogeny resolves global patterns of mushroom evolution.</title>
        <authorList>
            <person name="Varga T."/>
            <person name="Krizsan K."/>
            <person name="Foldi C."/>
            <person name="Dima B."/>
            <person name="Sanchez-Garcia M."/>
            <person name="Sanchez-Ramirez S."/>
            <person name="Szollosi G.J."/>
            <person name="Szarkandi J.G."/>
            <person name="Papp V."/>
            <person name="Albert L."/>
            <person name="Andreopoulos W."/>
            <person name="Angelini C."/>
            <person name="Antonin V."/>
            <person name="Barry K.W."/>
            <person name="Bougher N.L."/>
            <person name="Buchanan P."/>
            <person name="Buyck B."/>
            <person name="Bense V."/>
            <person name="Catcheside P."/>
            <person name="Chovatia M."/>
            <person name="Cooper J."/>
            <person name="Damon W."/>
            <person name="Desjardin D."/>
            <person name="Finy P."/>
            <person name="Geml J."/>
            <person name="Haridas S."/>
            <person name="Hughes K."/>
            <person name="Justo A."/>
            <person name="Karasinski D."/>
            <person name="Kautmanova I."/>
            <person name="Kiss B."/>
            <person name="Kocsube S."/>
            <person name="Kotiranta H."/>
            <person name="LaButti K.M."/>
            <person name="Lechner B.E."/>
            <person name="Liimatainen K."/>
            <person name="Lipzen A."/>
            <person name="Lukacs Z."/>
            <person name="Mihaltcheva S."/>
            <person name="Morgado L.N."/>
            <person name="Niskanen T."/>
            <person name="Noordeloos M.E."/>
            <person name="Ohm R.A."/>
            <person name="Ortiz-Santana B."/>
            <person name="Ovrebo C."/>
            <person name="Racz N."/>
            <person name="Riley R."/>
            <person name="Savchenko A."/>
            <person name="Shiryaev A."/>
            <person name="Soop K."/>
            <person name="Spirin V."/>
            <person name="Szebenyi C."/>
            <person name="Tomsovsky M."/>
            <person name="Tulloss R.E."/>
            <person name="Uehling J."/>
            <person name="Grigoriev I.V."/>
            <person name="Vagvolgyi C."/>
            <person name="Papp T."/>
            <person name="Martin F.M."/>
            <person name="Miettinen O."/>
            <person name="Hibbett D.S."/>
            <person name="Nagy L.G."/>
        </authorList>
    </citation>
    <scope>NUCLEOTIDE SEQUENCE [LARGE SCALE GENOMIC DNA]</scope>
    <source>
        <strain evidence="4 5">CBS 962.96</strain>
    </source>
</reference>
<dbReference type="CDD" id="cd02859">
    <property type="entry name" value="E_set_AMPKbeta_like_N"/>
    <property type="match status" value="1"/>
</dbReference>
<dbReference type="GO" id="GO:0005737">
    <property type="term" value="C:cytoplasm"/>
    <property type="evidence" value="ECO:0007669"/>
    <property type="project" value="TreeGrafter"/>
</dbReference>
<protein>
    <recommendedName>
        <fullName evidence="3">AMP-activated protein kinase glycogen-binding domain-containing protein</fullName>
    </recommendedName>
</protein>
<sequence length="378" mass="39466">MASNDLYQVTFEWPHANCTTVTVTGSFDHWSQSLRLARDASGFRGSTGVPWSEKIIYKFVVDGQWVVDDTKPTENDGSGNVNNVFTAPSKPLPVPELEDAKSSAPAQSDVPAEDKPMTSTLSSLLPQSASDAVKTVLAADGTSSALEYVATGVGAAVQTLTGVDPINPDKIPVQTPKTEEPETSAKVEPKISEATSAESVKVPEPSVEPLAAPVIPASTTAPVKETAPAPVEPSTHTPAVVPVTSPTVGTDEAPVGTSEVPATAAPEPATNDTAKADSEKPQPAAEVVSDSTKPTVTETKTNGTVSSSAPSTPSKYRRSVSAIFPRSESPSSDTSPNSSRFGSVSSVRRKRTSLFGKVKGIFVRDKDKEKSGLHQEVS</sequence>
<dbReference type="GO" id="GO:0005634">
    <property type="term" value="C:nucleus"/>
    <property type="evidence" value="ECO:0007669"/>
    <property type="project" value="TreeGrafter"/>
</dbReference>
<dbReference type="PANTHER" id="PTHR10343">
    <property type="entry name" value="5'-AMP-ACTIVATED PROTEIN KINASE , BETA SUBUNIT"/>
    <property type="match status" value="1"/>
</dbReference>
<gene>
    <name evidence="4" type="ORF">K435DRAFT_773855</name>
</gene>
<evidence type="ECO:0000259" key="3">
    <source>
        <dbReference type="Pfam" id="PF16561"/>
    </source>
</evidence>
<feature type="region of interest" description="Disordered" evidence="2">
    <location>
        <begin position="167"/>
        <end position="350"/>
    </location>
</feature>
<evidence type="ECO:0000256" key="1">
    <source>
        <dbReference type="ARBA" id="ARBA00038216"/>
    </source>
</evidence>
<dbReference type="OrthoDB" id="5873279at2759"/>
<feature type="region of interest" description="Disordered" evidence="2">
    <location>
        <begin position="71"/>
        <end position="120"/>
    </location>
</feature>
<feature type="compositionally biased region" description="Low complexity" evidence="2">
    <location>
        <begin position="261"/>
        <end position="273"/>
    </location>
</feature>
<dbReference type="Pfam" id="PF16561">
    <property type="entry name" value="AMPK1_CBM"/>
    <property type="match status" value="1"/>
</dbReference>
<dbReference type="AlphaFoldDB" id="A0A4S8MQV6"/>
<feature type="compositionally biased region" description="Basic and acidic residues" evidence="2">
    <location>
        <begin position="177"/>
        <end position="191"/>
    </location>
</feature>
<feature type="domain" description="AMP-activated protein kinase glycogen-binding" evidence="3">
    <location>
        <begin position="8"/>
        <end position="86"/>
    </location>
</feature>
<dbReference type="InterPro" id="IPR014756">
    <property type="entry name" value="Ig_E-set"/>
</dbReference>
<comment type="similarity">
    <text evidence="1">Belongs to the CRP1/MDG1 family.</text>
</comment>
<evidence type="ECO:0000313" key="5">
    <source>
        <dbReference type="Proteomes" id="UP000297245"/>
    </source>
</evidence>
<feature type="compositionally biased region" description="Polar residues" evidence="2">
    <location>
        <begin position="75"/>
        <end position="86"/>
    </location>
</feature>
<dbReference type="GO" id="GO:0007165">
    <property type="term" value="P:signal transduction"/>
    <property type="evidence" value="ECO:0007669"/>
    <property type="project" value="TreeGrafter"/>
</dbReference>